<name>A0A7R9DKA8_TIMPO</name>
<evidence type="ECO:0000313" key="2">
    <source>
        <dbReference type="EMBL" id="CAD7416300.1"/>
    </source>
</evidence>
<sequence>MCRCVDDPELCNTIEEFEEVNEEDLGLIEICSESDDDFLALTSLLFLVCTGPDFCWGSIHPIPGYSDPGIHHLAMTDHRLEWMKRKVMTLMDEEDEQLFLDMLQHSEGELEYLMLAFLDDDIVLDKDLHRKIFYVYKTYYDKIVQEEKLIPEEVKKPTSPPSPVEIESEPTTSPKSSKRKKKGNESPKGSPKGKKSPKGNKSPEEKENPRVRIEKTGVSKESPRLEDEGPGGSGTETEAEILVSLPTKGNVSAQEDSTKEDLPSSAGLEGRSTDEEQPSSIEAYISPEEDTVGYVEAEESLSEVSPMEDTNIRMEEGGEGRKKGKRMSLKETPKEGGNASKGSAKRKKSPKGKKGRKSPQTCK</sequence>
<feature type="compositionally biased region" description="Basic residues" evidence="1">
    <location>
        <begin position="343"/>
        <end position="357"/>
    </location>
</feature>
<dbReference type="EMBL" id="OD010798">
    <property type="protein sequence ID" value="CAD7416300.1"/>
    <property type="molecule type" value="Genomic_DNA"/>
</dbReference>
<gene>
    <name evidence="2" type="ORF">TPSB3V08_LOCUS10939</name>
</gene>
<proteinExistence type="predicted"/>
<reference evidence="2" key="1">
    <citation type="submission" date="2020-11" db="EMBL/GenBank/DDBJ databases">
        <authorList>
            <person name="Tran Van P."/>
        </authorList>
    </citation>
    <scope>NUCLEOTIDE SEQUENCE</scope>
</reference>
<organism evidence="2">
    <name type="scientific">Timema poppense</name>
    <name type="common">Walking stick</name>
    <dbReference type="NCBI Taxonomy" id="170557"/>
    <lineage>
        <taxon>Eukaryota</taxon>
        <taxon>Metazoa</taxon>
        <taxon>Ecdysozoa</taxon>
        <taxon>Arthropoda</taxon>
        <taxon>Hexapoda</taxon>
        <taxon>Insecta</taxon>
        <taxon>Pterygota</taxon>
        <taxon>Neoptera</taxon>
        <taxon>Polyneoptera</taxon>
        <taxon>Phasmatodea</taxon>
        <taxon>Timematodea</taxon>
        <taxon>Timematoidea</taxon>
        <taxon>Timematidae</taxon>
        <taxon>Timema</taxon>
    </lineage>
</organism>
<feature type="compositionally biased region" description="Acidic residues" evidence="1">
    <location>
        <begin position="287"/>
        <end position="301"/>
    </location>
</feature>
<accession>A0A7R9DKA8</accession>
<feature type="compositionally biased region" description="Basic and acidic residues" evidence="1">
    <location>
        <begin position="310"/>
        <end position="321"/>
    </location>
</feature>
<feature type="compositionally biased region" description="Basic and acidic residues" evidence="1">
    <location>
        <begin position="201"/>
        <end position="227"/>
    </location>
</feature>
<protein>
    <submittedName>
        <fullName evidence="2">Uncharacterized protein</fullName>
    </submittedName>
</protein>
<feature type="region of interest" description="Disordered" evidence="1">
    <location>
        <begin position="154"/>
        <end position="363"/>
    </location>
</feature>
<dbReference type="AlphaFoldDB" id="A0A7R9DKA8"/>
<evidence type="ECO:0000256" key="1">
    <source>
        <dbReference type="SAM" id="MobiDB-lite"/>
    </source>
</evidence>